<dbReference type="InterPro" id="IPR036249">
    <property type="entry name" value="Thioredoxin-like_sf"/>
</dbReference>
<comment type="caution">
    <text evidence="3">The sequence shown here is derived from an EMBL/GenBank/DDBJ whole genome shotgun (WGS) entry which is preliminary data.</text>
</comment>
<dbReference type="AlphaFoldDB" id="A0AAP0RZA5"/>
<keyword evidence="4" id="KW-1185">Reference proteome</keyword>
<sequence>MEVSGGVLRRVPYFSGAGIDTHVSKPSFSGVSIDAVNRFSGQLRLMGSRDLKVSVRSRKFSGFSSSDFGDDGHLRYYYVSPTCGGKKEKEKEKGSGMVTTKKKLKLLKGLSRDLSMFSELGFGVDPNSGLVGEVEGKMISEAAEVLLKQLQQLRAEEKELKRKRKQEKAKLKATRMKTIVDCESSSSESSDSECEEVIDMGHLRNETFVQPVVDESQPVVQEAAVTLTLPGLLTQEGSTTQENGFEDRSLRNVEEESCTGTGTGTGTSTSRSSSASSVGFNDRSSLVTAASSSKRIEVCMGNKCKKSGAAGLLEEFEREIGAEGAVVGCKCMGKCRDGPNVRVLNCYDGIQAARKDDSVRTPANPLCIGVGLEDVGVIVANFFGEDRNDINLAAVT</sequence>
<feature type="compositionally biased region" description="Low complexity" evidence="2">
    <location>
        <begin position="266"/>
        <end position="279"/>
    </location>
</feature>
<protein>
    <recommendedName>
        <fullName evidence="5">Diacylglycerol O-acyltransferase 3, cytosolic</fullName>
    </recommendedName>
</protein>
<dbReference type="CDD" id="cd02980">
    <property type="entry name" value="TRX_Fd_family"/>
    <property type="match status" value="1"/>
</dbReference>
<dbReference type="Proteomes" id="UP001415857">
    <property type="component" value="Unassembled WGS sequence"/>
</dbReference>
<dbReference type="EMBL" id="JBBPBK010000003">
    <property type="protein sequence ID" value="KAK9287928.1"/>
    <property type="molecule type" value="Genomic_DNA"/>
</dbReference>
<feature type="region of interest" description="Disordered" evidence="2">
    <location>
        <begin position="234"/>
        <end position="279"/>
    </location>
</feature>
<evidence type="ECO:0008006" key="5">
    <source>
        <dbReference type="Google" id="ProtNLM"/>
    </source>
</evidence>
<evidence type="ECO:0000256" key="2">
    <source>
        <dbReference type="SAM" id="MobiDB-lite"/>
    </source>
</evidence>
<dbReference type="Gene3D" id="3.40.30.10">
    <property type="entry name" value="Glutaredoxin"/>
    <property type="match status" value="1"/>
</dbReference>
<feature type="coiled-coil region" evidence="1">
    <location>
        <begin position="140"/>
        <end position="177"/>
    </location>
</feature>
<name>A0AAP0RZA5_LIQFO</name>
<evidence type="ECO:0000313" key="4">
    <source>
        <dbReference type="Proteomes" id="UP001415857"/>
    </source>
</evidence>
<organism evidence="3 4">
    <name type="scientific">Liquidambar formosana</name>
    <name type="common">Formosan gum</name>
    <dbReference type="NCBI Taxonomy" id="63359"/>
    <lineage>
        <taxon>Eukaryota</taxon>
        <taxon>Viridiplantae</taxon>
        <taxon>Streptophyta</taxon>
        <taxon>Embryophyta</taxon>
        <taxon>Tracheophyta</taxon>
        <taxon>Spermatophyta</taxon>
        <taxon>Magnoliopsida</taxon>
        <taxon>eudicotyledons</taxon>
        <taxon>Gunneridae</taxon>
        <taxon>Pentapetalae</taxon>
        <taxon>Saxifragales</taxon>
        <taxon>Altingiaceae</taxon>
        <taxon>Liquidambar</taxon>
    </lineage>
</organism>
<reference evidence="3 4" key="1">
    <citation type="journal article" date="2024" name="Plant J.">
        <title>Genome sequences and population genomics reveal climatic adaptation and genomic divergence between two closely related sweetgum species.</title>
        <authorList>
            <person name="Xu W.Q."/>
            <person name="Ren C.Q."/>
            <person name="Zhang X.Y."/>
            <person name="Comes H.P."/>
            <person name="Liu X.H."/>
            <person name="Li Y.G."/>
            <person name="Kettle C.J."/>
            <person name="Jalonen R."/>
            <person name="Gaisberger H."/>
            <person name="Ma Y.Z."/>
            <person name="Qiu Y.X."/>
        </authorList>
    </citation>
    <scope>NUCLEOTIDE SEQUENCE [LARGE SCALE GENOMIC DNA]</scope>
    <source>
        <strain evidence="3">Hangzhou</strain>
    </source>
</reference>
<gene>
    <name evidence="3" type="ORF">L1049_016373</name>
</gene>
<proteinExistence type="predicted"/>
<accession>A0AAP0RZA5</accession>
<keyword evidence="1" id="KW-0175">Coiled coil</keyword>
<dbReference type="SUPFAM" id="SSF52833">
    <property type="entry name" value="Thioredoxin-like"/>
    <property type="match status" value="1"/>
</dbReference>
<evidence type="ECO:0000256" key="1">
    <source>
        <dbReference type="SAM" id="Coils"/>
    </source>
</evidence>
<evidence type="ECO:0000313" key="3">
    <source>
        <dbReference type="EMBL" id="KAK9287928.1"/>
    </source>
</evidence>
<feature type="compositionally biased region" description="Basic and acidic residues" evidence="2">
    <location>
        <begin position="245"/>
        <end position="254"/>
    </location>
</feature>